<dbReference type="Pfam" id="PF08861">
    <property type="entry name" value="DUF1828"/>
    <property type="match status" value="1"/>
</dbReference>
<keyword evidence="4" id="KW-1185">Reference proteome</keyword>
<organism evidence="3 4">
    <name type="scientific">Companilactobacillus baiquanensis</name>
    <dbReference type="NCBI Taxonomy" id="2486005"/>
    <lineage>
        <taxon>Bacteria</taxon>
        <taxon>Bacillati</taxon>
        <taxon>Bacillota</taxon>
        <taxon>Bacilli</taxon>
        <taxon>Lactobacillales</taxon>
        <taxon>Lactobacillaceae</taxon>
        <taxon>Companilactobacillus</taxon>
    </lineage>
</organism>
<name>A0ABW1UVB6_9LACO</name>
<dbReference type="RefSeq" id="WP_125593168.1">
    <property type="nucleotide sequence ID" value="NZ_JBHSSN010000004.1"/>
</dbReference>
<reference evidence="4" key="1">
    <citation type="journal article" date="2019" name="Int. J. Syst. Evol. Microbiol.">
        <title>The Global Catalogue of Microorganisms (GCM) 10K type strain sequencing project: providing services to taxonomists for standard genome sequencing and annotation.</title>
        <authorList>
            <consortium name="The Broad Institute Genomics Platform"/>
            <consortium name="The Broad Institute Genome Sequencing Center for Infectious Disease"/>
            <person name="Wu L."/>
            <person name="Ma J."/>
        </authorList>
    </citation>
    <scope>NUCLEOTIDE SEQUENCE [LARGE SCALE GENOMIC DNA]</scope>
    <source>
        <strain evidence="4">CCM 8895</strain>
    </source>
</reference>
<gene>
    <name evidence="3" type="ORF">ACFP1F_02445</name>
</gene>
<dbReference type="InterPro" id="IPR014960">
    <property type="entry name" value="DUF1828"/>
</dbReference>
<feature type="domain" description="DUF1828" evidence="1">
    <location>
        <begin position="36"/>
        <end position="128"/>
    </location>
</feature>
<evidence type="ECO:0000259" key="2">
    <source>
        <dbReference type="Pfam" id="PF08862"/>
    </source>
</evidence>
<protein>
    <submittedName>
        <fullName evidence="3">DUF1828 domain-containing protein</fullName>
    </submittedName>
</protein>
<accession>A0ABW1UVB6</accession>
<comment type="caution">
    <text evidence="3">The sequence shown here is derived from an EMBL/GenBank/DDBJ whole genome shotgun (WGS) entry which is preliminary data.</text>
</comment>
<feature type="domain" description="DUF1829" evidence="2">
    <location>
        <begin position="167"/>
        <end position="253"/>
    </location>
</feature>
<sequence>MKEGLDTLILEKEVKDFYNKSFSFSRLNTSYIRIDTPFLDRHNDSLILYAIKSSNGIRLTDGGYVLDDLESEGIKIMRSKKRRQILETQLKSYAVNLDENNNELYIETKSTAGFPRAQNFLIQAMLFINDMFMLSDSNINDIFKNEIARFFEDNDIRVLQDPTFVSNSGMTHKYDFTIAGIKNIPDKLIKTMNSPRNEYYAKALATDVRLTKSVLKRKTKFYTFINDNEKSIDANIISLFDSEDIKTIPYTKRNDFIEELAE</sequence>
<dbReference type="Pfam" id="PF08862">
    <property type="entry name" value="DUF1829"/>
    <property type="match status" value="1"/>
</dbReference>
<dbReference type="EMBL" id="JBHSSN010000004">
    <property type="protein sequence ID" value="MFC6322626.1"/>
    <property type="molecule type" value="Genomic_DNA"/>
</dbReference>
<dbReference type="Proteomes" id="UP001596186">
    <property type="component" value="Unassembled WGS sequence"/>
</dbReference>
<evidence type="ECO:0000313" key="3">
    <source>
        <dbReference type="EMBL" id="MFC6322626.1"/>
    </source>
</evidence>
<evidence type="ECO:0000259" key="1">
    <source>
        <dbReference type="Pfam" id="PF08861"/>
    </source>
</evidence>
<proteinExistence type="predicted"/>
<dbReference type="InterPro" id="IPR014961">
    <property type="entry name" value="DUF1829"/>
</dbReference>
<evidence type="ECO:0000313" key="4">
    <source>
        <dbReference type="Proteomes" id="UP001596186"/>
    </source>
</evidence>